<dbReference type="InterPro" id="IPR029058">
    <property type="entry name" value="AB_hydrolase_fold"/>
</dbReference>
<proteinExistence type="predicted"/>
<evidence type="ECO:0000259" key="2">
    <source>
        <dbReference type="Pfam" id="PF00561"/>
    </source>
</evidence>
<dbReference type="Gene3D" id="3.40.50.1820">
    <property type="entry name" value="alpha/beta hydrolase"/>
    <property type="match status" value="1"/>
</dbReference>
<organism evidence="3 4">
    <name type="scientific">Tessaracoccus antarcticus</name>
    <dbReference type="NCBI Taxonomy" id="2479848"/>
    <lineage>
        <taxon>Bacteria</taxon>
        <taxon>Bacillati</taxon>
        <taxon>Actinomycetota</taxon>
        <taxon>Actinomycetes</taxon>
        <taxon>Propionibacteriales</taxon>
        <taxon>Propionibacteriaceae</taxon>
        <taxon>Tessaracoccus</taxon>
    </lineage>
</organism>
<dbReference type="InterPro" id="IPR000073">
    <property type="entry name" value="AB_hydrolase_1"/>
</dbReference>
<feature type="domain" description="AB hydrolase-1" evidence="2">
    <location>
        <begin position="37"/>
        <end position="143"/>
    </location>
</feature>
<evidence type="ECO:0000313" key="4">
    <source>
        <dbReference type="Proteomes" id="UP000275256"/>
    </source>
</evidence>
<evidence type="ECO:0000256" key="1">
    <source>
        <dbReference type="ARBA" id="ARBA00022801"/>
    </source>
</evidence>
<dbReference type="PRINTS" id="PR00111">
    <property type="entry name" value="ABHYDROLASE"/>
</dbReference>
<gene>
    <name evidence="3" type="ORF">EAX62_15505</name>
</gene>
<keyword evidence="4" id="KW-1185">Reference proteome</keyword>
<protein>
    <submittedName>
        <fullName evidence="3">Alpha/beta hydrolase</fullName>
    </submittedName>
</protein>
<dbReference type="InterPro" id="IPR050266">
    <property type="entry name" value="AB_hydrolase_sf"/>
</dbReference>
<dbReference type="PANTHER" id="PTHR43798">
    <property type="entry name" value="MONOACYLGLYCEROL LIPASE"/>
    <property type="match status" value="1"/>
</dbReference>
<dbReference type="PANTHER" id="PTHR43798:SF31">
    <property type="entry name" value="AB HYDROLASE SUPERFAMILY PROTEIN YCLE"/>
    <property type="match status" value="1"/>
</dbReference>
<evidence type="ECO:0000313" key="3">
    <source>
        <dbReference type="EMBL" id="RMB57858.1"/>
    </source>
</evidence>
<name>A0A3M0FZL8_9ACTN</name>
<dbReference type="GO" id="GO:0016020">
    <property type="term" value="C:membrane"/>
    <property type="evidence" value="ECO:0007669"/>
    <property type="project" value="TreeGrafter"/>
</dbReference>
<dbReference type="GO" id="GO:0016787">
    <property type="term" value="F:hydrolase activity"/>
    <property type="evidence" value="ECO:0007669"/>
    <property type="project" value="UniProtKB-KW"/>
</dbReference>
<dbReference type="Pfam" id="PF00561">
    <property type="entry name" value="Abhydrolase_1"/>
    <property type="match status" value="1"/>
</dbReference>
<sequence>MIEIDYTTSHPALAPFTVDRPGCRIHAWEAGPVTTTAVVMHHGATADHRMFNAQVGPLLDAGYRVIVVDGRGHGQSRPMLQTPTIDDYAEDYLAVLDDRNIDQAVYVGQSLGGYVAQHAITRNPERCRALVVVGSTLISIPLSRLDAMALRATIPVFQLWPWKSLVRLTATSTARRTAAQAYMAECLISLGKRDFLRIWRAVNTSVSTIGFPPLPNDLPILWTHDQLNRPGFEGDPDYLIPAS</sequence>
<dbReference type="Proteomes" id="UP000275256">
    <property type="component" value="Unassembled WGS sequence"/>
</dbReference>
<keyword evidence="1 3" id="KW-0378">Hydrolase</keyword>
<dbReference type="AlphaFoldDB" id="A0A3M0FZL8"/>
<accession>A0A3M0FZL8</accession>
<dbReference type="EMBL" id="REFW01000005">
    <property type="protein sequence ID" value="RMB57858.1"/>
    <property type="molecule type" value="Genomic_DNA"/>
</dbReference>
<dbReference type="SUPFAM" id="SSF53474">
    <property type="entry name" value="alpha/beta-Hydrolases"/>
    <property type="match status" value="1"/>
</dbReference>
<reference evidence="3 4" key="1">
    <citation type="submission" date="2018-10" db="EMBL/GenBank/DDBJ databases">
        <title>Tessaracoccus antarcticuss sp. nov., isolated from sediment.</title>
        <authorList>
            <person name="Zhou L.Y."/>
            <person name="Du Z.J."/>
        </authorList>
    </citation>
    <scope>NUCLEOTIDE SEQUENCE [LARGE SCALE GENOMIC DNA]</scope>
    <source>
        <strain evidence="3 4">JDX10</strain>
    </source>
</reference>
<comment type="caution">
    <text evidence="3">The sequence shown here is derived from an EMBL/GenBank/DDBJ whole genome shotgun (WGS) entry which is preliminary data.</text>
</comment>